<organism evidence="2 3">
    <name type="scientific">Paenibacillus oryzisoli</name>
    <dbReference type="NCBI Taxonomy" id="1850517"/>
    <lineage>
        <taxon>Bacteria</taxon>
        <taxon>Bacillati</taxon>
        <taxon>Bacillota</taxon>
        <taxon>Bacilli</taxon>
        <taxon>Bacillales</taxon>
        <taxon>Paenibacillaceae</taxon>
        <taxon>Paenibacillus</taxon>
    </lineage>
</organism>
<dbReference type="InterPro" id="IPR025487">
    <property type="entry name" value="DUF4379"/>
</dbReference>
<name>A0A198AJF7_9BACL</name>
<dbReference type="PANTHER" id="PTHR37317">
    <property type="entry name" value="BLR8090 PROTEIN"/>
    <property type="match status" value="1"/>
</dbReference>
<evidence type="ECO:0000259" key="1">
    <source>
        <dbReference type="Pfam" id="PF14311"/>
    </source>
</evidence>
<accession>A0A198AJF7</accession>
<evidence type="ECO:0000313" key="3">
    <source>
        <dbReference type="Proteomes" id="UP000078454"/>
    </source>
</evidence>
<reference evidence="2 3" key="1">
    <citation type="submission" date="2016-05" db="EMBL/GenBank/DDBJ databases">
        <title>Paenibacillus sp. 1ZS3-15 nov., isolated from the rhizosphere soil.</title>
        <authorList>
            <person name="Zhang X.X."/>
            <person name="Zhang J."/>
        </authorList>
    </citation>
    <scope>NUCLEOTIDE SEQUENCE [LARGE SCALE GENOMIC DNA]</scope>
    <source>
        <strain evidence="2 3">1ZS3-15</strain>
    </source>
</reference>
<dbReference type="PANTHER" id="PTHR37317:SF1">
    <property type="entry name" value="ZINC-RIBBON DOMAIN-CONTAINING PROTEIN-RELATED"/>
    <property type="match status" value="1"/>
</dbReference>
<proteinExistence type="predicted"/>
<comment type="caution">
    <text evidence="2">The sequence shown here is derived from an EMBL/GenBank/DDBJ whole genome shotgun (WGS) entry which is preliminary data.</text>
</comment>
<dbReference type="Proteomes" id="UP000078454">
    <property type="component" value="Unassembled WGS sequence"/>
</dbReference>
<dbReference type="STRING" id="1850517.A8708_31330"/>
<feature type="domain" description="Treble clef zinc finger" evidence="1">
    <location>
        <begin position="390"/>
        <end position="449"/>
    </location>
</feature>
<keyword evidence="3" id="KW-1185">Reference proteome</keyword>
<protein>
    <recommendedName>
        <fullName evidence="1">Treble clef zinc finger domain-containing protein</fullName>
    </recommendedName>
</protein>
<feature type="domain" description="Treble clef zinc finger" evidence="1">
    <location>
        <begin position="321"/>
        <end position="373"/>
    </location>
</feature>
<sequence length="460" mass="53485">MKAYAEYRGGNCLSKLYVNAHKPLDFVCRLGHLFPLNANKIRTEETWCRLCSHKETADKLRGSLGEMQALAEDRGGKCLSDIYLNARTELVWQCAKGHPPWTATPDSIKNRESWCPHCQININEEKCRFILQTFTGKSFPKNRQVFNQLYEMDGYNDELKIGFEYHGRQHYEYIKHWHANKSDLELRKETDKIKESLCIENGIKLIIIPYFVNSEKEKIALIQRELLKYGIKLITNTINMEDFRFNDQMLERYAKIAESNGGNCLSNIFEDAHTPLEWECINGHCFSMSPTNIQSGRWCPYCKIGTVRGPYKPLSQHNLELAAEWHPTKNGIQSPDNFLVTSAETVWWLGKCGHEWAEEIKARHYGKKCPKCNFRNVTNEKSLAIKAPQLAQEWHPYKNGVLTPYGVTPGMRKKVWWKCLECGNEWDDYLFNRSDVPARKGRGCRKCRDKKKQDLKNTKS</sequence>
<dbReference type="AlphaFoldDB" id="A0A198AJF7"/>
<dbReference type="EMBL" id="LYPB01000049">
    <property type="protein sequence ID" value="OAS21362.1"/>
    <property type="molecule type" value="Genomic_DNA"/>
</dbReference>
<dbReference type="Pfam" id="PF14311">
    <property type="entry name" value="DUF4379"/>
    <property type="match status" value="2"/>
</dbReference>
<gene>
    <name evidence="2" type="ORF">A8708_31330</name>
</gene>
<evidence type="ECO:0000313" key="2">
    <source>
        <dbReference type="EMBL" id="OAS21362.1"/>
    </source>
</evidence>